<proteinExistence type="predicted"/>
<sequence length="434" mass="49622">MKTEPITIAFLGIDERSKSAYQLFFENMAPVQYELIGDYQKAQLCLIDKDSYNIQQKYEELTKNYPEKYALVLSIIEHSCIRDNEFFLQKPIKREVLQNVLNQISGNISGKIIQKSSVPSRSQIKNTVEKISEKYRKKPEFEILEKSAKPTVGVIDNTVVPINKTPKAATSNAGKLLKIENEEYFVGERADININDPQQIQCVYYSPEKLLQSVVQQAREKAQQSGQIVQLNVMEHAFYFDAKEQKVHSTVGSSIIRHLCVVHQDELATFTVKPESFRKDLDSLLHSNENKSCEQYNWTMDAFLWVITLWCSRGQVPTGTDLTRPVYLMQWPNLTRLEKIPHAARIAALIYDQPRTLIDTAKQLGIKQRYVFAFFSASKSIGLSDTSVRDVDRLFESEKPKKSKNKFILSKLLGKLTNFSDNSADQKITSSAKS</sequence>
<organism evidence="1">
    <name type="scientific">hydrothermal vent metagenome</name>
    <dbReference type="NCBI Taxonomy" id="652676"/>
    <lineage>
        <taxon>unclassified sequences</taxon>
        <taxon>metagenomes</taxon>
        <taxon>ecological metagenomes</taxon>
    </lineage>
</organism>
<reference evidence="1" key="1">
    <citation type="submission" date="2018-06" db="EMBL/GenBank/DDBJ databases">
        <authorList>
            <person name="Zhirakovskaya E."/>
        </authorList>
    </citation>
    <scope>NUCLEOTIDE SEQUENCE</scope>
</reference>
<protein>
    <submittedName>
        <fullName evidence="1">Uncharacterized protein</fullName>
    </submittedName>
</protein>
<dbReference type="AlphaFoldDB" id="A0A3B0X1A7"/>
<gene>
    <name evidence="1" type="ORF">MNBD_GAMMA06-1040</name>
</gene>
<accession>A0A3B0X1A7</accession>
<evidence type="ECO:0000313" key="1">
    <source>
        <dbReference type="EMBL" id="VAW55259.1"/>
    </source>
</evidence>
<name>A0A3B0X1A7_9ZZZZ</name>
<dbReference type="EMBL" id="UOFD01000087">
    <property type="protein sequence ID" value="VAW55259.1"/>
    <property type="molecule type" value="Genomic_DNA"/>
</dbReference>